<protein>
    <submittedName>
        <fullName evidence="2">DUF3098 domain-containing protein</fullName>
    </submittedName>
</protein>
<gene>
    <name evidence="2" type="ORF">QTN47_22380</name>
</gene>
<dbReference type="InterPro" id="IPR021448">
    <property type="entry name" value="DUF3098"/>
</dbReference>
<dbReference type="RefSeq" id="WP_369331688.1">
    <property type="nucleotide sequence ID" value="NZ_JAULBC010000008.1"/>
</dbReference>
<evidence type="ECO:0000313" key="3">
    <source>
        <dbReference type="Proteomes" id="UP001560573"/>
    </source>
</evidence>
<organism evidence="2 3">
    <name type="scientific">Danxiaibacter flavus</name>
    <dbReference type="NCBI Taxonomy" id="3049108"/>
    <lineage>
        <taxon>Bacteria</taxon>
        <taxon>Pseudomonadati</taxon>
        <taxon>Bacteroidota</taxon>
        <taxon>Chitinophagia</taxon>
        <taxon>Chitinophagales</taxon>
        <taxon>Chitinophagaceae</taxon>
        <taxon>Danxiaibacter</taxon>
    </lineage>
</organism>
<evidence type="ECO:0000313" key="2">
    <source>
        <dbReference type="EMBL" id="MEX6690274.1"/>
    </source>
</evidence>
<accession>A0ABV3ZNZ3</accession>
<keyword evidence="1" id="KW-0472">Membrane</keyword>
<feature type="transmembrane region" description="Helical" evidence="1">
    <location>
        <begin position="56"/>
        <end position="75"/>
    </location>
</feature>
<dbReference type="Proteomes" id="UP001560573">
    <property type="component" value="Unassembled WGS sequence"/>
</dbReference>
<feature type="transmembrane region" description="Helical" evidence="1">
    <location>
        <begin position="16"/>
        <end position="36"/>
    </location>
</feature>
<dbReference type="Pfam" id="PF11297">
    <property type="entry name" value="DUF3098"/>
    <property type="match status" value="1"/>
</dbReference>
<name>A0ABV3ZNZ3_9BACT</name>
<proteinExistence type="predicted"/>
<keyword evidence="1" id="KW-1133">Transmembrane helix</keyword>
<reference evidence="2 3" key="1">
    <citation type="submission" date="2023-07" db="EMBL/GenBank/DDBJ databases">
        <authorList>
            <person name="Lian W.-H."/>
        </authorList>
    </citation>
    <scope>NUCLEOTIDE SEQUENCE [LARGE SCALE GENOMIC DNA]</scope>
    <source>
        <strain evidence="2 3">SYSU DXS3180</strain>
    </source>
</reference>
<evidence type="ECO:0000256" key="1">
    <source>
        <dbReference type="SAM" id="Phobius"/>
    </source>
</evidence>
<dbReference type="EMBL" id="JAULBC010000008">
    <property type="protein sequence ID" value="MEX6690274.1"/>
    <property type="molecule type" value="Genomic_DNA"/>
</dbReference>
<sequence length="83" mass="9099">MSEHKKTIAPLFTKDNYTWMGIGAAVIALGMFLMSGGKNEDPNTFDPKLVYSATRITVAPILIIAGLLIEVYAIFKKPKAVQQ</sequence>
<comment type="caution">
    <text evidence="2">The sequence shown here is derived from an EMBL/GenBank/DDBJ whole genome shotgun (WGS) entry which is preliminary data.</text>
</comment>
<keyword evidence="3" id="KW-1185">Reference proteome</keyword>
<keyword evidence="1" id="KW-0812">Transmembrane</keyword>